<dbReference type="RefSeq" id="WP_008787820.1">
    <property type="nucleotide sequence ID" value="NZ_AKCB01000001.1"/>
</dbReference>
<proteinExistence type="inferred from homology"/>
<sequence length="248" mass="28332">MEAKNIIEIIERYYPLSLQEEWDKCGLQIGDVHQDITKIMISLNADLPSLEEAISKNCQMLITHHPFLLDPIVNIDKDSLMGQFIYKAIENHIIVYSSHTALDNVSMNRWLIEELGVHDLQVGEQTGICQIATLNTPMAMDTFLDHVQQTYHLEHFKYAGEVDMIKKVAICGGSGAGFMDQFYGKVDAYLTGDTKYHQAKAAIDHHLLLVDINHHAENIMVRRLKELLEKELDVEIIAGVSPDYYMYR</sequence>
<dbReference type="GO" id="GO:0005737">
    <property type="term" value="C:cytoplasm"/>
    <property type="evidence" value="ECO:0007669"/>
    <property type="project" value="TreeGrafter"/>
</dbReference>
<protein>
    <recommendedName>
        <fullName evidence="2">GTP cyclohydrolase 1 type 2 homolog</fullName>
    </recommendedName>
</protein>
<reference evidence="5 6" key="1">
    <citation type="submission" date="2010-12" db="EMBL/GenBank/DDBJ databases">
        <title>The Genome Sequence of Coprobacillus sp. strain 29_1.</title>
        <authorList>
            <consortium name="The Broad Institute Genome Sequencing Platform"/>
            <person name="Earl A."/>
            <person name="Ward D."/>
            <person name="Feldgarden M."/>
            <person name="Gevers D."/>
            <person name="Daigneault M."/>
            <person name="Sibley C.D."/>
            <person name="White A."/>
            <person name="Strauss J."/>
            <person name="Allen-Vercoe E."/>
            <person name="Young S.K."/>
            <person name="Zeng Q."/>
            <person name="Gargeya S."/>
            <person name="Fitzgerald M."/>
            <person name="Haas B."/>
            <person name="Abouelleil A."/>
            <person name="Alvarado L."/>
            <person name="Arachchi H.M."/>
            <person name="Berlin A."/>
            <person name="Brown A."/>
            <person name="Chapman S.B."/>
            <person name="Chen Z."/>
            <person name="Dunbar C."/>
            <person name="Freedman E."/>
            <person name="Gearin G."/>
            <person name="Gellesch M."/>
            <person name="Goldberg J."/>
            <person name="Griggs A."/>
            <person name="Gujja S."/>
            <person name="Heilman E."/>
            <person name="Heiman D."/>
            <person name="Howarth C."/>
            <person name="Larson L."/>
            <person name="Lui A."/>
            <person name="MacDonald P.J.P."/>
            <person name="Mehta T."/>
            <person name="Montmayeur A."/>
            <person name="Murphy C."/>
            <person name="Neiman D."/>
            <person name="Pearson M."/>
            <person name="Priest M."/>
            <person name="Roberts A."/>
            <person name="Saif S."/>
            <person name="Shea T."/>
            <person name="Shenoy N."/>
            <person name="Sisk P."/>
            <person name="Stolte C."/>
            <person name="Sykes S."/>
            <person name="White J."/>
            <person name="Yandava C."/>
            <person name="Nusbaum C."/>
            <person name="Birren B."/>
        </authorList>
    </citation>
    <scope>NUCLEOTIDE SEQUENCE [LARGE SCALE GENOMIC DNA]</scope>
    <source>
        <strain evidence="5 6">29_1</strain>
    </source>
</reference>
<dbReference type="AlphaFoldDB" id="E7G7J0"/>
<dbReference type="FunFam" id="3.40.1390.30:FF:000001">
    <property type="entry name" value="GTP cyclohydrolase 1 type 2"/>
    <property type="match status" value="1"/>
</dbReference>
<dbReference type="Proteomes" id="UP000003157">
    <property type="component" value="Unassembled WGS sequence"/>
</dbReference>
<dbReference type="Gene3D" id="3.40.1390.30">
    <property type="entry name" value="NIF3 (NGG1p interacting factor 3)-like"/>
    <property type="match status" value="2"/>
</dbReference>
<accession>E7G7J0</accession>
<evidence type="ECO:0000256" key="3">
    <source>
        <dbReference type="ARBA" id="ARBA00022723"/>
    </source>
</evidence>
<feature type="binding site" evidence="4">
    <location>
        <position position="214"/>
    </location>
    <ligand>
        <name>a divalent metal cation</name>
        <dbReference type="ChEBI" id="CHEBI:60240"/>
        <label>1</label>
    </ligand>
</feature>
<keyword evidence="3 4" id="KW-0479">Metal-binding</keyword>
<dbReference type="InterPro" id="IPR036069">
    <property type="entry name" value="DUF34/NIF3_sf"/>
</dbReference>
<dbReference type="STRING" id="100884.GCA_000269565_01002"/>
<dbReference type="HOGENOM" id="CLU_037423_2_0_9"/>
<dbReference type="SUPFAM" id="SSF102705">
    <property type="entry name" value="NIF3 (NGG1p interacting factor 3)-like"/>
    <property type="match status" value="1"/>
</dbReference>
<comment type="similarity">
    <text evidence="1">Belongs to the GTP cyclohydrolase I type 2/NIF3 family.</text>
</comment>
<dbReference type="GeneID" id="78228884"/>
<dbReference type="EMBL" id="ADKX01000009">
    <property type="protein sequence ID" value="EFW06065.1"/>
    <property type="molecule type" value="Genomic_DNA"/>
</dbReference>
<feature type="binding site" evidence="4">
    <location>
        <position position="64"/>
    </location>
    <ligand>
        <name>a divalent metal cation</name>
        <dbReference type="ChEBI" id="CHEBI:60240"/>
        <label>2</label>
    </ligand>
</feature>
<gene>
    <name evidence="5" type="ORF">HMPREF9488_00704</name>
</gene>
<name>E7G7J0_9FIRM</name>
<dbReference type="NCBIfam" id="TIGR00486">
    <property type="entry name" value="YbgI_SA1388"/>
    <property type="match status" value="1"/>
</dbReference>
<dbReference type="OrthoDB" id="9792792at2"/>
<organism evidence="5 6">
    <name type="scientific">Coprobacillus cateniformis</name>
    <dbReference type="NCBI Taxonomy" id="100884"/>
    <lineage>
        <taxon>Bacteria</taxon>
        <taxon>Bacillati</taxon>
        <taxon>Bacillota</taxon>
        <taxon>Erysipelotrichia</taxon>
        <taxon>Erysipelotrichales</taxon>
        <taxon>Coprobacillaceae</taxon>
        <taxon>Coprobacillus</taxon>
    </lineage>
</organism>
<dbReference type="Pfam" id="PF01784">
    <property type="entry name" value="DUF34_NIF3"/>
    <property type="match status" value="1"/>
</dbReference>
<dbReference type="GO" id="GO:0046872">
    <property type="term" value="F:metal ion binding"/>
    <property type="evidence" value="ECO:0007669"/>
    <property type="project" value="UniProtKB-KW"/>
</dbReference>
<evidence type="ECO:0000313" key="6">
    <source>
        <dbReference type="Proteomes" id="UP000003157"/>
    </source>
</evidence>
<evidence type="ECO:0000256" key="1">
    <source>
        <dbReference type="ARBA" id="ARBA00006964"/>
    </source>
</evidence>
<feature type="binding site" evidence="4">
    <location>
        <position position="65"/>
    </location>
    <ligand>
        <name>a divalent metal cation</name>
        <dbReference type="ChEBI" id="CHEBI:60240"/>
        <label>1</label>
    </ligand>
</feature>
<comment type="caution">
    <text evidence="5">The sequence shown here is derived from an EMBL/GenBank/DDBJ whole genome shotgun (WGS) entry which is preliminary data.</text>
</comment>
<evidence type="ECO:0000256" key="4">
    <source>
        <dbReference type="PIRSR" id="PIRSR602678-1"/>
    </source>
</evidence>
<keyword evidence="6" id="KW-1185">Reference proteome</keyword>
<dbReference type="PANTHER" id="PTHR13799:SF14">
    <property type="entry name" value="GTP CYCLOHYDROLASE 1 TYPE 2 HOMOLOG"/>
    <property type="match status" value="1"/>
</dbReference>
<dbReference type="InterPro" id="IPR002678">
    <property type="entry name" value="DUF34/NIF3"/>
</dbReference>
<feature type="binding site" evidence="4">
    <location>
        <position position="103"/>
    </location>
    <ligand>
        <name>a divalent metal cation</name>
        <dbReference type="ChEBI" id="CHEBI:60240"/>
        <label>1</label>
    </ligand>
</feature>
<feature type="binding site" evidence="4">
    <location>
        <position position="217"/>
    </location>
    <ligand>
        <name>a divalent metal cation</name>
        <dbReference type="ChEBI" id="CHEBI:60240"/>
        <label>1</label>
    </ligand>
</feature>
<evidence type="ECO:0000256" key="2">
    <source>
        <dbReference type="ARBA" id="ARBA00022112"/>
    </source>
</evidence>
<evidence type="ECO:0000313" key="5">
    <source>
        <dbReference type="EMBL" id="EFW06065.1"/>
    </source>
</evidence>
<dbReference type="PANTHER" id="PTHR13799">
    <property type="entry name" value="NGG1 INTERACTING FACTOR 3"/>
    <property type="match status" value="1"/>
</dbReference>
<dbReference type="eggNOG" id="COG0327">
    <property type="taxonomic scope" value="Bacteria"/>
</dbReference>